<accession>A0ACC2XVQ0</accession>
<evidence type="ECO:0000313" key="1">
    <source>
        <dbReference type="EMBL" id="KAJ9127978.1"/>
    </source>
</evidence>
<reference evidence="1" key="1">
    <citation type="submission" date="2023-04" db="EMBL/GenBank/DDBJ databases">
        <title>Draft Genome sequencing of Naganishia species isolated from polar environments using Oxford Nanopore Technology.</title>
        <authorList>
            <person name="Leo P."/>
            <person name="Venkateswaran K."/>
        </authorList>
    </citation>
    <scope>NUCLEOTIDE SEQUENCE</scope>
    <source>
        <strain evidence="1">DBVPG 5303</strain>
    </source>
</reference>
<name>A0ACC2XVQ0_9TREE</name>
<protein>
    <submittedName>
        <fullName evidence="1">Uncharacterized protein</fullName>
    </submittedName>
</protein>
<gene>
    <name evidence="1" type="ORF">QFC24_000264</name>
</gene>
<proteinExistence type="predicted"/>
<keyword evidence="2" id="KW-1185">Reference proteome</keyword>
<organism evidence="1 2">
    <name type="scientific">Naganishia onofrii</name>
    <dbReference type="NCBI Taxonomy" id="1851511"/>
    <lineage>
        <taxon>Eukaryota</taxon>
        <taxon>Fungi</taxon>
        <taxon>Dikarya</taxon>
        <taxon>Basidiomycota</taxon>
        <taxon>Agaricomycotina</taxon>
        <taxon>Tremellomycetes</taxon>
        <taxon>Filobasidiales</taxon>
        <taxon>Filobasidiaceae</taxon>
        <taxon>Naganishia</taxon>
    </lineage>
</organism>
<sequence length="673" mass="73721">MFKRASATARPTLSLGQSESTMASASRKFRACCPACHLSTPRPGMPKLRMDTFARTEYYSSGGGGGRMNKDELVKAGLSMDRYREKRDTQRPATVQLDGLIPTTLPSLLEVYQYMTSKQNKPSKTAYYSLMEAAAEYSQVRKGEDVPGLRAALGGDEATASSLYASRLKIGIAGDVHGVHGLRPDSHEGTGLGWKIAWSAWADARAGGIDLGARGFELLLQASKPHPHLLPSLLYHVQNNPTLYRSITNITYDFLLRHAIDGRRFESVLVLITEMRMRGLNSPSENRAAQVIEMCCENGAARVALDLAERWGVGQGDEARVAVGTWVDILRVSAEAHYVGSQIFPMQGIETAWERLSDNPQFVPDEGLCILILNAAARHGNPSLATSVLARFSQLGLEAREYHYAPVLEAFCSTGDLPEALQVLDAMRTHGGVSPTLATARPLVDSIVQRRDIRWVDAGFDALEALHVKGQRIDVAAFNAVLKAAEEYGDLKRAVVIYRQAGSFGVKPDVETFNTLLSACVKAGAKEQGELVLKDMETALGPASKDADTFQHLIDLYLSHHDFEPAFNYLEEMKEARHRPPLAVYENLVKACWEKSDERFRDVIEEMRLGGYKPSGTLVAYLNGSSGKSSAGSSPQQQPGTRRTDSSGRQESARSQNTSGKRRTERPSSSRSA</sequence>
<dbReference type="EMBL" id="JASBWV010000001">
    <property type="protein sequence ID" value="KAJ9127978.1"/>
    <property type="molecule type" value="Genomic_DNA"/>
</dbReference>
<evidence type="ECO:0000313" key="2">
    <source>
        <dbReference type="Proteomes" id="UP001234202"/>
    </source>
</evidence>
<dbReference type="Proteomes" id="UP001234202">
    <property type="component" value="Unassembled WGS sequence"/>
</dbReference>
<comment type="caution">
    <text evidence="1">The sequence shown here is derived from an EMBL/GenBank/DDBJ whole genome shotgun (WGS) entry which is preliminary data.</text>
</comment>